<proteinExistence type="predicted"/>
<dbReference type="Proteomes" id="UP001172159">
    <property type="component" value="Unassembled WGS sequence"/>
</dbReference>
<feature type="transmembrane region" description="Helical" evidence="1">
    <location>
        <begin position="340"/>
        <end position="358"/>
    </location>
</feature>
<evidence type="ECO:0000313" key="2">
    <source>
        <dbReference type="EMBL" id="KAK0739105.1"/>
    </source>
</evidence>
<feature type="transmembrane region" description="Helical" evidence="1">
    <location>
        <begin position="124"/>
        <end position="143"/>
    </location>
</feature>
<feature type="transmembrane region" description="Helical" evidence="1">
    <location>
        <begin position="297"/>
        <end position="320"/>
    </location>
</feature>
<protein>
    <submittedName>
        <fullName evidence="2">Uncharacterized protein</fullName>
    </submittedName>
</protein>
<accession>A0AA40BRL1</accession>
<feature type="transmembrane region" description="Helical" evidence="1">
    <location>
        <begin position="430"/>
        <end position="447"/>
    </location>
</feature>
<comment type="caution">
    <text evidence="2">The sequence shown here is derived from an EMBL/GenBank/DDBJ whole genome shotgun (WGS) entry which is preliminary data.</text>
</comment>
<keyword evidence="3" id="KW-1185">Reference proteome</keyword>
<keyword evidence="1" id="KW-0472">Membrane</keyword>
<keyword evidence="1" id="KW-0812">Transmembrane</keyword>
<feature type="transmembrane region" description="Helical" evidence="1">
    <location>
        <begin position="209"/>
        <end position="229"/>
    </location>
</feature>
<feature type="transmembrane region" description="Helical" evidence="1">
    <location>
        <begin position="482"/>
        <end position="504"/>
    </location>
</feature>
<organism evidence="2 3">
    <name type="scientific">Apiosordaria backusii</name>
    <dbReference type="NCBI Taxonomy" id="314023"/>
    <lineage>
        <taxon>Eukaryota</taxon>
        <taxon>Fungi</taxon>
        <taxon>Dikarya</taxon>
        <taxon>Ascomycota</taxon>
        <taxon>Pezizomycotina</taxon>
        <taxon>Sordariomycetes</taxon>
        <taxon>Sordariomycetidae</taxon>
        <taxon>Sordariales</taxon>
        <taxon>Lasiosphaeriaceae</taxon>
        <taxon>Apiosordaria</taxon>
    </lineage>
</organism>
<feature type="transmembrane region" description="Helical" evidence="1">
    <location>
        <begin position="516"/>
        <end position="538"/>
    </location>
</feature>
<sequence>MDPNVTCTSNRPEVPFIPFLAGLTAWAVAKYILEGIVKRVNPKFDKYLREDVRRRYNFYFSTWLGTFTKVISVVSCTAALVSTPAETDLYGLVRPLNTAEQWCWGCRAVLYIQELPDLSSVPELVIHHILSIAAMCGILAYSAPRRPLYLMWASLWNEFLANARRLMKLHDIMTSRSAWWLAAINCFLVWALRITAAVVSLIWTLQSNTYGVTLFVTIGSILVYILYMVQFTTWELGRFRVINLDMNRPARFIIADKWSIHLLGVVMGIGLALTELSALYIYEASSGFTSSEHELHSIAWVALQAAVAGLLGSYITYPIFRFAIPPAATPHDDADSSPKALRLSLVGGIVSAGLGVLFTPTIKPTIDRTAFLSCMVLSLPLMIAITRFGQAISVPAIRQTPNLTEKLIDIDQGLAAATPEPMLSPDMINAVLHGVVYFSTIVAFYIYQHLALSEVPEKASVILMLLAAIQLNGPSSARHRRFVYRLLPTLQAGLAMAHITYLNLTTQDKDHSLTELLTYSLGFGVILFGLPQVVKFLSMPNPFRRTQKQVGGEGEKKKRYDLKVISVSVGVVLVLLLVLGEYMGWCSMTGAPVVMAVREVENEKIMGEMVQEVVSKGEGAGLWDVVISWPMVASVVGATVLPVVMVQVVA</sequence>
<evidence type="ECO:0000256" key="1">
    <source>
        <dbReference type="SAM" id="Phobius"/>
    </source>
</evidence>
<dbReference type="EMBL" id="JAUKTV010000004">
    <property type="protein sequence ID" value="KAK0739105.1"/>
    <property type="molecule type" value="Genomic_DNA"/>
</dbReference>
<keyword evidence="1" id="KW-1133">Transmembrane helix</keyword>
<feature type="transmembrane region" description="Helical" evidence="1">
    <location>
        <begin position="564"/>
        <end position="585"/>
    </location>
</feature>
<reference evidence="2" key="1">
    <citation type="submission" date="2023-06" db="EMBL/GenBank/DDBJ databases">
        <title>Genome-scale phylogeny and comparative genomics of the fungal order Sordariales.</title>
        <authorList>
            <consortium name="Lawrence Berkeley National Laboratory"/>
            <person name="Hensen N."/>
            <person name="Bonometti L."/>
            <person name="Westerberg I."/>
            <person name="Brannstrom I.O."/>
            <person name="Guillou S."/>
            <person name="Cros-Aarteil S."/>
            <person name="Calhoun S."/>
            <person name="Haridas S."/>
            <person name="Kuo A."/>
            <person name="Mondo S."/>
            <person name="Pangilinan J."/>
            <person name="Riley R."/>
            <person name="Labutti K."/>
            <person name="Andreopoulos B."/>
            <person name="Lipzen A."/>
            <person name="Chen C."/>
            <person name="Yanf M."/>
            <person name="Daum C."/>
            <person name="Ng V."/>
            <person name="Clum A."/>
            <person name="Steindorff A."/>
            <person name="Ohm R."/>
            <person name="Martin F."/>
            <person name="Silar P."/>
            <person name="Natvig D."/>
            <person name="Lalanne C."/>
            <person name="Gautier V."/>
            <person name="Ament-Velasquez S.L."/>
            <person name="Kruys A."/>
            <person name="Hutchinson M.I."/>
            <person name="Powell A.J."/>
            <person name="Barry K."/>
            <person name="Miller A.N."/>
            <person name="Grigoriev I.V."/>
            <person name="Debuchy R."/>
            <person name="Gladieux P."/>
            <person name="Thoren M.H."/>
            <person name="Johannesson H."/>
        </authorList>
    </citation>
    <scope>NUCLEOTIDE SEQUENCE</scope>
    <source>
        <strain evidence="2">CBS 540.89</strain>
    </source>
</reference>
<evidence type="ECO:0000313" key="3">
    <source>
        <dbReference type="Proteomes" id="UP001172159"/>
    </source>
</evidence>
<feature type="transmembrane region" description="Helical" evidence="1">
    <location>
        <begin position="627"/>
        <end position="649"/>
    </location>
</feature>
<feature type="transmembrane region" description="Helical" evidence="1">
    <location>
        <begin position="258"/>
        <end position="282"/>
    </location>
</feature>
<feature type="transmembrane region" description="Helical" evidence="1">
    <location>
        <begin position="178"/>
        <end position="203"/>
    </location>
</feature>
<feature type="transmembrane region" description="Helical" evidence="1">
    <location>
        <begin position="16"/>
        <end position="37"/>
    </location>
</feature>
<gene>
    <name evidence="2" type="ORF">B0T21DRAFT_285864</name>
</gene>
<feature type="transmembrane region" description="Helical" evidence="1">
    <location>
        <begin position="58"/>
        <end position="81"/>
    </location>
</feature>
<name>A0AA40BRL1_9PEZI</name>
<dbReference type="AlphaFoldDB" id="A0AA40BRL1"/>